<dbReference type="RefSeq" id="WP_184332645.1">
    <property type="nucleotide sequence ID" value="NZ_JACHHZ010000003.1"/>
</dbReference>
<dbReference type="GO" id="GO:0043565">
    <property type="term" value="F:sequence-specific DNA binding"/>
    <property type="evidence" value="ECO:0007669"/>
    <property type="project" value="InterPro"/>
</dbReference>
<dbReference type="Proteomes" id="UP000588068">
    <property type="component" value="Unassembled WGS sequence"/>
</dbReference>
<dbReference type="InterPro" id="IPR009594">
    <property type="entry name" value="Tscrpt_reg_HTH_AraC_N"/>
</dbReference>
<evidence type="ECO:0000313" key="4">
    <source>
        <dbReference type="EMBL" id="MBB6093874.1"/>
    </source>
</evidence>
<dbReference type="InterPro" id="IPR018060">
    <property type="entry name" value="HTH_AraC"/>
</dbReference>
<keyword evidence="4" id="KW-0238">DNA-binding</keyword>
<dbReference type="SUPFAM" id="SSF46689">
    <property type="entry name" value="Homeodomain-like"/>
    <property type="match status" value="2"/>
</dbReference>
<evidence type="ECO:0000256" key="1">
    <source>
        <dbReference type="ARBA" id="ARBA00023015"/>
    </source>
</evidence>
<dbReference type="AlphaFoldDB" id="A0A841HMP0"/>
<keyword evidence="2" id="KW-0804">Transcription</keyword>
<gene>
    <name evidence="4" type="ORF">HNQ60_002755</name>
</gene>
<dbReference type="PROSITE" id="PS01124">
    <property type="entry name" value="HTH_ARAC_FAMILY_2"/>
    <property type="match status" value="1"/>
</dbReference>
<dbReference type="Gene3D" id="1.10.10.60">
    <property type="entry name" value="Homeodomain-like"/>
    <property type="match status" value="2"/>
</dbReference>
<dbReference type="SMART" id="SM00342">
    <property type="entry name" value="HTH_ARAC"/>
    <property type="match status" value="1"/>
</dbReference>
<accession>A0A841HMP0</accession>
<evidence type="ECO:0000313" key="5">
    <source>
        <dbReference type="Proteomes" id="UP000588068"/>
    </source>
</evidence>
<dbReference type="PANTHER" id="PTHR43436">
    <property type="entry name" value="ARAC-FAMILY TRANSCRIPTIONAL REGULATOR"/>
    <property type="match status" value="1"/>
</dbReference>
<feature type="domain" description="HTH araC/xylS-type" evidence="3">
    <location>
        <begin position="200"/>
        <end position="298"/>
    </location>
</feature>
<comment type="caution">
    <text evidence="4">The sequence shown here is derived from an EMBL/GenBank/DDBJ whole genome shotgun (WGS) entry which is preliminary data.</text>
</comment>
<protein>
    <submittedName>
        <fullName evidence="4">AraC-like DNA-binding protein</fullName>
    </submittedName>
</protein>
<reference evidence="4 5" key="1">
    <citation type="submission" date="2020-08" db="EMBL/GenBank/DDBJ databases">
        <title>Genomic Encyclopedia of Type Strains, Phase IV (KMG-IV): sequencing the most valuable type-strain genomes for metagenomic binning, comparative biology and taxonomic classification.</title>
        <authorList>
            <person name="Goeker M."/>
        </authorList>
    </citation>
    <scope>NUCLEOTIDE SEQUENCE [LARGE SCALE GENOMIC DNA]</scope>
    <source>
        <strain evidence="4 5">DSM 26723</strain>
    </source>
</reference>
<name>A0A841HMP0_9GAMM</name>
<keyword evidence="5" id="KW-1185">Reference proteome</keyword>
<sequence length="303" mass="33546">MALEINTIEAERLRELAALIARYSTGDGIHATAVKGMSCIRLSEPNLKLPSVYQPSICVIVQGAKQVLLEEEIYRYAPPQFLAVSVDLPLLGQVVEASAERPYLCLQIAIDPRQIGELIAQSGDASWTRGDTERGLFVGELDGVTQEAVLRLARLLDTPKDVPMLAPMMLRELHYRLLSGEYGSVIAQMAIAGSNTHKIGQILRRIKTHLATPMRVEELAAMANMSPSSFHQHFKAVTAMSPLQYQKRLRLTEARQILLSENIDAATTAYRVGYESPSQFSREYARMFGAPPMRDIAEIRGAP</sequence>
<proteinExistence type="predicted"/>
<dbReference type="InterPro" id="IPR009057">
    <property type="entry name" value="Homeodomain-like_sf"/>
</dbReference>
<organism evidence="4 5">
    <name type="scientific">Povalibacter uvarum</name>
    <dbReference type="NCBI Taxonomy" id="732238"/>
    <lineage>
        <taxon>Bacteria</taxon>
        <taxon>Pseudomonadati</taxon>
        <taxon>Pseudomonadota</taxon>
        <taxon>Gammaproteobacteria</taxon>
        <taxon>Steroidobacterales</taxon>
        <taxon>Steroidobacteraceae</taxon>
        <taxon>Povalibacter</taxon>
    </lineage>
</organism>
<dbReference type="PANTHER" id="PTHR43436:SF1">
    <property type="entry name" value="TRANSCRIPTIONAL REGULATORY PROTEIN"/>
    <property type="match status" value="1"/>
</dbReference>
<keyword evidence="1" id="KW-0805">Transcription regulation</keyword>
<evidence type="ECO:0000259" key="3">
    <source>
        <dbReference type="PROSITE" id="PS01124"/>
    </source>
</evidence>
<evidence type="ECO:0000256" key="2">
    <source>
        <dbReference type="ARBA" id="ARBA00023163"/>
    </source>
</evidence>
<dbReference type="Pfam" id="PF06719">
    <property type="entry name" value="AraC_N"/>
    <property type="match status" value="1"/>
</dbReference>
<dbReference type="GO" id="GO:0003700">
    <property type="term" value="F:DNA-binding transcription factor activity"/>
    <property type="evidence" value="ECO:0007669"/>
    <property type="project" value="InterPro"/>
</dbReference>
<dbReference type="Pfam" id="PF12833">
    <property type="entry name" value="HTH_18"/>
    <property type="match status" value="1"/>
</dbReference>
<dbReference type="EMBL" id="JACHHZ010000003">
    <property type="protein sequence ID" value="MBB6093874.1"/>
    <property type="molecule type" value="Genomic_DNA"/>
</dbReference>